<dbReference type="Pfam" id="PF01408">
    <property type="entry name" value="GFO_IDH_MocA"/>
    <property type="match status" value="1"/>
</dbReference>
<accession>A0A401U6S6</accession>
<proteinExistence type="predicted"/>
<dbReference type="RefSeq" id="WP_127121228.1">
    <property type="nucleotide sequence ID" value="NZ_BHXQ01000001.1"/>
</dbReference>
<name>A0A401U6S6_9BACT</name>
<reference evidence="2 3" key="1">
    <citation type="submission" date="2018-11" db="EMBL/GenBank/DDBJ databases">
        <title>Chryseotalea sanarue gen. nov., sp., nov., a member of the family Cytophagaceae, isolated from a brackish lake in Hamamatsu Japan.</title>
        <authorList>
            <person name="Maejima Y."/>
            <person name="Iino T."/>
            <person name="Muraguchi Y."/>
            <person name="Fukuda K."/>
            <person name="Ohkuma M."/>
            <person name="Moriuchi R."/>
            <person name="Dohra H."/>
            <person name="Kimbara K."/>
            <person name="Shintani M."/>
        </authorList>
    </citation>
    <scope>NUCLEOTIDE SEQUENCE [LARGE SCALE GENOMIC DNA]</scope>
    <source>
        <strain evidence="2 3">Ys</strain>
    </source>
</reference>
<organism evidence="2 3">
    <name type="scientific">Chryseotalea sanaruensis</name>
    <dbReference type="NCBI Taxonomy" id="2482724"/>
    <lineage>
        <taxon>Bacteria</taxon>
        <taxon>Pseudomonadati</taxon>
        <taxon>Bacteroidota</taxon>
        <taxon>Cytophagia</taxon>
        <taxon>Cytophagales</taxon>
        <taxon>Chryseotaleaceae</taxon>
        <taxon>Chryseotalea</taxon>
    </lineage>
</organism>
<dbReference type="OrthoDB" id="1408251at2"/>
<keyword evidence="3" id="KW-1185">Reference proteome</keyword>
<comment type="caution">
    <text evidence="2">The sequence shown here is derived from an EMBL/GenBank/DDBJ whole genome shotgun (WGS) entry which is preliminary data.</text>
</comment>
<evidence type="ECO:0000313" key="3">
    <source>
        <dbReference type="Proteomes" id="UP000288227"/>
    </source>
</evidence>
<dbReference type="GO" id="GO:0000166">
    <property type="term" value="F:nucleotide binding"/>
    <property type="evidence" value="ECO:0007669"/>
    <property type="project" value="InterPro"/>
</dbReference>
<protein>
    <recommendedName>
        <fullName evidence="1">Gfo/Idh/MocA-like oxidoreductase N-terminal domain-containing protein</fullName>
    </recommendedName>
</protein>
<gene>
    <name evidence="2" type="ORF">SanaruYs_08280</name>
</gene>
<sequence length="298" mass="33658">MQGKKLRLGIIGMSEGNGHPYSWAAICNGYDKSKMDECPFPAIPDYLAKQVWPHAQIPNAIVTHIWTQDLTVSKHVAASAKIETVVLNPEEMIESVDAILLARDDAENHADMVAPFLKAGLPVFVDKPFALSHKDASIMLEQQQYEAQIFTCSSLRYASELQLTREDRAMIGDIHWVEASVMKKWDTYAVHILEPIIAQLENRGTLKHVQTTKAEEVQLTLVKWENLMAYVKVTGKYPVPLAITFFGSKGSITKLFADSFSCFKASIQKFIEQVETKKQLIPRHETMEIVDIIEWGRK</sequence>
<feature type="domain" description="Gfo/Idh/MocA-like oxidoreductase N-terminal" evidence="1">
    <location>
        <begin position="58"/>
        <end position="142"/>
    </location>
</feature>
<dbReference type="AlphaFoldDB" id="A0A401U6S6"/>
<dbReference type="InterPro" id="IPR036291">
    <property type="entry name" value="NAD(P)-bd_dom_sf"/>
</dbReference>
<dbReference type="Gene3D" id="3.40.50.720">
    <property type="entry name" value="NAD(P)-binding Rossmann-like Domain"/>
    <property type="match status" value="1"/>
</dbReference>
<dbReference type="EMBL" id="BHXQ01000001">
    <property type="protein sequence ID" value="GCC50613.1"/>
    <property type="molecule type" value="Genomic_DNA"/>
</dbReference>
<evidence type="ECO:0000259" key="1">
    <source>
        <dbReference type="Pfam" id="PF01408"/>
    </source>
</evidence>
<dbReference type="SUPFAM" id="SSF51735">
    <property type="entry name" value="NAD(P)-binding Rossmann-fold domains"/>
    <property type="match status" value="1"/>
</dbReference>
<evidence type="ECO:0000313" key="2">
    <source>
        <dbReference type="EMBL" id="GCC50613.1"/>
    </source>
</evidence>
<dbReference type="Proteomes" id="UP000288227">
    <property type="component" value="Unassembled WGS sequence"/>
</dbReference>
<dbReference type="InterPro" id="IPR000683">
    <property type="entry name" value="Gfo/Idh/MocA-like_OxRdtase_N"/>
</dbReference>